<dbReference type="OrthoDB" id="9805316at2"/>
<dbReference type="GO" id="GO:0016114">
    <property type="term" value="P:terpenoid biosynthetic process"/>
    <property type="evidence" value="ECO:0007669"/>
    <property type="project" value="UniProtKB-ARBA"/>
</dbReference>
<keyword evidence="3 8" id="KW-0808">Transferase</keyword>
<evidence type="ECO:0000256" key="4">
    <source>
        <dbReference type="ARBA" id="ARBA00022723"/>
    </source>
</evidence>
<dbReference type="GO" id="GO:0005737">
    <property type="term" value="C:cytoplasm"/>
    <property type="evidence" value="ECO:0007669"/>
    <property type="project" value="UniProtKB-ARBA"/>
</dbReference>
<protein>
    <recommendedName>
        <fullName evidence="7">Probable farnesyl diphosphate synthase</fullName>
    </recommendedName>
</protein>
<evidence type="ECO:0000256" key="2">
    <source>
        <dbReference type="ARBA" id="ARBA00006706"/>
    </source>
</evidence>
<dbReference type="SFLD" id="SFLDG01017">
    <property type="entry name" value="Polyprenyl_Transferase_Like"/>
    <property type="match status" value="1"/>
</dbReference>
<sequence>MTSSPANAAQFEAGLATVAAKVEEMLDRLLPRVEGPEARIAEAMRYAALGGGKRFRPFLVAQSAALFGVASEAALRAAAAAECVHIYSLVHDDLPCMDDDDLRHGLPAVHRQFDEATAVLAGDALLTLAFEILADPETHERARVRIELVRRLAIASGAHGMVGGQIIDLTSEGRELDMGGITRLQQLKTGALISFSCEAGAILGRASPDALHALHAYAHDMGLAYQIADDILDAEGDAAAMGKATGKDAAAGKATFVSILGLDRARAQAGMLAEQAVQHLDLFDERADLLRHAAHFVITRRN</sequence>
<dbReference type="PANTHER" id="PTHR43281">
    <property type="entry name" value="FARNESYL DIPHOSPHATE SYNTHASE"/>
    <property type="match status" value="1"/>
</dbReference>
<dbReference type="KEGG" id="pla:Plav_0780"/>
<keyword evidence="6" id="KW-0414">Isoprene biosynthesis</keyword>
<accession>A7HR70</accession>
<dbReference type="InterPro" id="IPR033749">
    <property type="entry name" value="Polyprenyl_synt_CS"/>
</dbReference>
<dbReference type="RefSeq" id="WP_012109653.1">
    <property type="nucleotide sequence ID" value="NC_009719.1"/>
</dbReference>
<gene>
    <name evidence="9" type="ordered locus">Plav_0780</name>
</gene>
<dbReference type="Gene3D" id="1.10.600.10">
    <property type="entry name" value="Farnesyl Diphosphate Synthase"/>
    <property type="match status" value="1"/>
</dbReference>
<keyword evidence="4" id="KW-0479">Metal-binding</keyword>
<dbReference type="SUPFAM" id="SSF48576">
    <property type="entry name" value="Terpenoid synthases"/>
    <property type="match status" value="1"/>
</dbReference>
<evidence type="ECO:0000313" key="9">
    <source>
        <dbReference type="EMBL" id="ABS62403.1"/>
    </source>
</evidence>
<keyword evidence="10" id="KW-1185">Reference proteome</keyword>
<organism evidence="9 10">
    <name type="scientific">Parvibaculum lavamentivorans (strain DS-1 / DSM 13023 / NCIMB 13966)</name>
    <dbReference type="NCBI Taxonomy" id="402881"/>
    <lineage>
        <taxon>Bacteria</taxon>
        <taxon>Pseudomonadati</taxon>
        <taxon>Pseudomonadota</taxon>
        <taxon>Alphaproteobacteria</taxon>
        <taxon>Hyphomicrobiales</taxon>
        <taxon>Parvibaculaceae</taxon>
        <taxon>Parvibaculum</taxon>
    </lineage>
</organism>
<dbReference type="HOGENOM" id="CLU_014015_0_1_5"/>
<name>A7HR70_PARL1</name>
<evidence type="ECO:0000256" key="7">
    <source>
        <dbReference type="ARBA" id="ARBA00069024"/>
    </source>
</evidence>
<comment type="cofactor">
    <cofactor evidence="1">
        <name>Mg(2+)</name>
        <dbReference type="ChEBI" id="CHEBI:18420"/>
    </cofactor>
</comment>
<dbReference type="InterPro" id="IPR053378">
    <property type="entry name" value="Prenyl_diphosphate_synthase"/>
</dbReference>
<dbReference type="InterPro" id="IPR000092">
    <property type="entry name" value="Polyprenyl_synt"/>
</dbReference>
<evidence type="ECO:0000256" key="8">
    <source>
        <dbReference type="RuleBase" id="RU004466"/>
    </source>
</evidence>
<dbReference type="FunFam" id="1.10.600.10:FF:000001">
    <property type="entry name" value="Geranylgeranyl diphosphate synthase"/>
    <property type="match status" value="1"/>
</dbReference>
<dbReference type="NCBIfam" id="NF045485">
    <property type="entry name" value="FPPsyn"/>
    <property type="match status" value="1"/>
</dbReference>
<reference evidence="9 10" key="1">
    <citation type="journal article" date="2011" name="Stand. Genomic Sci.">
        <title>Complete genome sequence of Parvibaculum lavamentivorans type strain (DS-1(T)).</title>
        <authorList>
            <person name="Schleheck D."/>
            <person name="Weiss M."/>
            <person name="Pitluck S."/>
            <person name="Bruce D."/>
            <person name="Land M.L."/>
            <person name="Han S."/>
            <person name="Saunders E."/>
            <person name="Tapia R."/>
            <person name="Detter C."/>
            <person name="Brettin T."/>
            <person name="Han J."/>
            <person name="Woyke T."/>
            <person name="Goodwin L."/>
            <person name="Pennacchio L."/>
            <person name="Nolan M."/>
            <person name="Cook A.M."/>
            <person name="Kjelleberg S."/>
            <person name="Thomas T."/>
        </authorList>
    </citation>
    <scope>NUCLEOTIDE SEQUENCE [LARGE SCALE GENOMIC DNA]</scope>
    <source>
        <strain evidence="10">DS-1 / DSM 13023 / NCIMB 13966</strain>
    </source>
</reference>
<dbReference type="InterPro" id="IPR008949">
    <property type="entry name" value="Isoprenoid_synthase_dom_sf"/>
</dbReference>
<evidence type="ECO:0000256" key="5">
    <source>
        <dbReference type="ARBA" id="ARBA00022842"/>
    </source>
</evidence>
<dbReference type="GO" id="GO:0004659">
    <property type="term" value="F:prenyltransferase activity"/>
    <property type="evidence" value="ECO:0007669"/>
    <property type="project" value="InterPro"/>
</dbReference>
<dbReference type="PANTHER" id="PTHR43281:SF1">
    <property type="entry name" value="FARNESYL DIPHOSPHATE SYNTHASE"/>
    <property type="match status" value="1"/>
</dbReference>
<dbReference type="AlphaFoldDB" id="A7HR70"/>
<dbReference type="eggNOG" id="COG0142">
    <property type="taxonomic scope" value="Bacteria"/>
</dbReference>
<evidence type="ECO:0000256" key="1">
    <source>
        <dbReference type="ARBA" id="ARBA00001946"/>
    </source>
</evidence>
<evidence type="ECO:0000313" key="10">
    <source>
        <dbReference type="Proteomes" id="UP000006377"/>
    </source>
</evidence>
<evidence type="ECO:0000256" key="6">
    <source>
        <dbReference type="ARBA" id="ARBA00023229"/>
    </source>
</evidence>
<dbReference type="PROSITE" id="PS00444">
    <property type="entry name" value="POLYPRENYL_SYNTHASE_2"/>
    <property type="match status" value="1"/>
</dbReference>
<proteinExistence type="inferred from homology"/>
<dbReference type="GO" id="GO:0046872">
    <property type="term" value="F:metal ion binding"/>
    <property type="evidence" value="ECO:0007669"/>
    <property type="project" value="UniProtKB-KW"/>
</dbReference>
<dbReference type="CDD" id="cd00685">
    <property type="entry name" value="Trans_IPPS_HT"/>
    <property type="match status" value="1"/>
</dbReference>
<dbReference type="EMBL" id="CP000774">
    <property type="protein sequence ID" value="ABS62403.1"/>
    <property type="molecule type" value="Genomic_DNA"/>
</dbReference>
<dbReference type="Proteomes" id="UP000006377">
    <property type="component" value="Chromosome"/>
</dbReference>
<dbReference type="SFLD" id="SFLDS00005">
    <property type="entry name" value="Isoprenoid_Synthase_Type_I"/>
    <property type="match status" value="1"/>
</dbReference>
<dbReference type="Pfam" id="PF00348">
    <property type="entry name" value="polyprenyl_synt"/>
    <property type="match status" value="1"/>
</dbReference>
<comment type="similarity">
    <text evidence="2 8">Belongs to the FPP/GGPP synthase family.</text>
</comment>
<dbReference type="STRING" id="402881.Plav_0780"/>
<keyword evidence="5" id="KW-0460">Magnesium</keyword>
<evidence type="ECO:0000256" key="3">
    <source>
        <dbReference type="ARBA" id="ARBA00022679"/>
    </source>
</evidence>